<keyword evidence="1" id="KW-0547">Nucleotide-binding</keyword>
<feature type="domain" description="ATP-dependent RecD2 DNA helicase OB-fold" evidence="6">
    <location>
        <begin position="1"/>
        <end position="76"/>
    </location>
</feature>
<dbReference type="InterPro" id="IPR027417">
    <property type="entry name" value="P-loop_NTPase"/>
</dbReference>
<dbReference type="InterPro" id="IPR029493">
    <property type="entry name" value="RecD2-like_HHH"/>
</dbReference>
<dbReference type="InterPro" id="IPR010994">
    <property type="entry name" value="RuvA_2-like"/>
</dbReference>
<dbReference type="InterPro" id="IPR041451">
    <property type="entry name" value="RecD2_SH13"/>
</dbReference>
<dbReference type="SUPFAM" id="SSF52540">
    <property type="entry name" value="P-loop containing nucleoside triphosphate hydrolases"/>
    <property type="match status" value="2"/>
</dbReference>
<dbReference type="Pfam" id="PF14490">
    <property type="entry name" value="HHH_RecD2"/>
    <property type="match status" value="1"/>
</dbReference>
<dbReference type="InterPro" id="IPR006345">
    <property type="entry name" value="RecD2"/>
</dbReference>
<dbReference type="HAMAP" id="MF_01488">
    <property type="entry name" value="RecD2"/>
    <property type="match status" value="1"/>
</dbReference>
<evidence type="ECO:0008006" key="9">
    <source>
        <dbReference type="Google" id="ProtNLM"/>
    </source>
</evidence>
<dbReference type="InterPro" id="IPR027785">
    <property type="entry name" value="UvrD-like_helicase_C"/>
</dbReference>
<feature type="domain" description="ATP-dependent RecD2 DNA helicase SH3" evidence="5">
    <location>
        <begin position="683"/>
        <end position="747"/>
    </location>
</feature>
<evidence type="ECO:0000256" key="1">
    <source>
        <dbReference type="ARBA" id="ARBA00022741"/>
    </source>
</evidence>
<keyword evidence="2" id="KW-0067">ATP-binding</keyword>
<dbReference type="PANTHER" id="PTHR43788:SF6">
    <property type="entry name" value="DNA HELICASE B"/>
    <property type="match status" value="1"/>
</dbReference>
<dbReference type="GO" id="GO:0005524">
    <property type="term" value="F:ATP binding"/>
    <property type="evidence" value="ECO:0007669"/>
    <property type="project" value="UniProtKB-KW"/>
</dbReference>
<evidence type="ECO:0000259" key="3">
    <source>
        <dbReference type="Pfam" id="PF13538"/>
    </source>
</evidence>
<feature type="domain" description="UvrD-like helicase C-terminal" evidence="3">
    <location>
        <begin position="768"/>
        <end position="816"/>
    </location>
</feature>
<evidence type="ECO:0000259" key="6">
    <source>
        <dbReference type="Pfam" id="PF23139"/>
    </source>
</evidence>
<dbReference type="AlphaFoldDB" id="A0A918IR94"/>
<evidence type="ECO:0000259" key="4">
    <source>
        <dbReference type="Pfam" id="PF14490"/>
    </source>
</evidence>
<dbReference type="RefSeq" id="WP_051315552.1">
    <property type="nucleotide sequence ID" value="NZ_BMWP01000004.1"/>
</dbReference>
<name>A0A918IR94_9FLAO</name>
<gene>
    <name evidence="7" type="ORF">GCM10007383_09830</name>
</gene>
<dbReference type="GO" id="GO:0017116">
    <property type="term" value="F:single-stranded DNA helicase activity"/>
    <property type="evidence" value="ECO:0007669"/>
    <property type="project" value="TreeGrafter"/>
</dbReference>
<dbReference type="Proteomes" id="UP000634668">
    <property type="component" value="Unassembled WGS sequence"/>
</dbReference>
<evidence type="ECO:0000313" key="8">
    <source>
        <dbReference type="Proteomes" id="UP000634668"/>
    </source>
</evidence>
<dbReference type="GO" id="GO:0043139">
    <property type="term" value="F:5'-3' DNA helicase activity"/>
    <property type="evidence" value="ECO:0007669"/>
    <property type="project" value="InterPro"/>
</dbReference>
<evidence type="ECO:0000256" key="2">
    <source>
        <dbReference type="ARBA" id="ARBA00022840"/>
    </source>
</evidence>
<dbReference type="PANTHER" id="PTHR43788">
    <property type="entry name" value="DNA2/NAM7 HELICASE FAMILY MEMBER"/>
    <property type="match status" value="1"/>
</dbReference>
<dbReference type="InterPro" id="IPR055446">
    <property type="entry name" value="RecD2_N_OB"/>
</dbReference>
<keyword evidence="8" id="KW-1185">Reference proteome</keyword>
<dbReference type="SUPFAM" id="SSF47781">
    <property type="entry name" value="RuvA domain 2-like"/>
    <property type="match status" value="1"/>
</dbReference>
<dbReference type="Pfam" id="PF13245">
    <property type="entry name" value="AAA_19"/>
    <property type="match status" value="1"/>
</dbReference>
<proteinExistence type="inferred from homology"/>
<dbReference type="GO" id="GO:0003677">
    <property type="term" value="F:DNA binding"/>
    <property type="evidence" value="ECO:0007669"/>
    <property type="project" value="InterPro"/>
</dbReference>
<evidence type="ECO:0000313" key="7">
    <source>
        <dbReference type="EMBL" id="GGW26640.1"/>
    </source>
</evidence>
<dbReference type="GO" id="GO:0006310">
    <property type="term" value="P:DNA recombination"/>
    <property type="evidence" value="ECO:0007669"/>
    <property type="project" value="InterPro"/>
</dbReference>
<dbReference type="Pfam" id="PF23139">
    <property type="entry name" value="OB_YrrC"/>
    <property type="match status" value="1"/>
</dbReference>
<dbReference type="Pfam" id="PF14520">
    <property type="entry name" value="HHH_5"/>
    <property type="match status" value="1"/>
</dbReference>
<comment type="caution">
    <text evidence="7">The sequence shown here is derived from an EMBL/GenBank/DDBJ whole genome shotgun (WGS) entry which is preliminary data.</text>
</comment>
<dbReference type="Pfam" id="PF13538">
    <property type="entry name" value="UvrD_C_2"/>
    <property type="match status" value="1"/>
</dbReference>
<sequence>MEKLIGVIQRVTYHNRENGWTVLRVTPIDKPHELKTVTVHQANVFAGATMEFEGEWVHHAKYGEQFKSQNTFERKPSSASALEKYIGSGLIYGVGPKIAKRIVKHFGKDTLDVFEGDIERLKEVPGIAQTKLEQIESSWTEHREIRNVMLFLQEYGVSTLFAVKIYKTYGNDAIKIVEDNPYQLSKDIYGIGFFSADNIALSMGIGKDSPKRMQAAVSHVLSAAREQGHCYLELENIQKEVKKLLNENYSDLCQEVVNQMEKNNDLKVRLKQEENLAVKCYYSKSLYFDELHTAKITQSFLENEVIIDTGRAESWLKRFNKLQEFPLSDEQFSAVLGICQHPFSILTGGPGCGKTTTTKALVKLLFAMKKRVTLAAPTGRAAQRMSEVIGAEAQTIHRLLVWQPQTGQFKKNEEDQLDTDFVIIDESSMLDISISASLLKAIPLSAQLLFIGDPNQLPSVGAGNVLKDLIESEKVPCFHLRKVFRQANESQIIKFAHEIIHRQIPRIESPIHVPDIWNQKIDCLFIDSEEATKEQMLFIRKIRKSMRYVIDKEGIAFIREQGDEELDDSYKSITQEDDIYINTTSKEEIENLKRTGVRSYIFNVPKKFLHTNIESLMRSESNAEALKGIVENIHPWSSINYGFTASEMAVRLYTKTIKERLGEHTEVQILTPMTVGSMGTRSLNQLIQETANPEKEGVISLNIGDRTFRTGDRVIQRRNNYDLEVFNGDIGFISAIDHQSNCMEITYQTGENERQVHYEKQDVLDLDLAYAITIHKSQGSEFDAVIIPVVLQHFNMLYQNLIYTALTRAKKMAIFVGTRKALGIAVRNIDNRTRKTMLKTIVQNDI</sequence>
<protein>
    <recommendedName>
        <fullName evidence="9">ATP-dependent RecD-like DNA helicase</fullName>
    </recommendedName>
</protein>
<dbReference type="Gene3D" id="1.10.10.2220">
    <property type="match status" value="1"/>
</dbReference>
<dbReference type="InterPro" id="IPR050534">
    <property type="entry name" value="Coronavir_polyprotein_1ab"/>
</dbReference>
<organism evidence="7 8">
    <name type="scientific">Arenibacter certesii</name>
    <dbReference type="NCBI Taxonomy" id="228955"/>
    <lineage>
        <taxon>Bacteria</taxon>
        <taxon>Pseudomonadati</taxon>
        <taxon>Bacteroidota</taxon>
        <taxon>Flavobacteriia</taxon>
        <taxon>Flavobacteriales</taxon>
        <taxon>Flavobacteriaceae</taxon>
        <taxon>Arenibacter</taxon>
    </lineage>
</organism>
<evidence type="ECO:0000259" key="5">
    <source>
        <dbReference type="Pfam" id="PF18335"/>
    </source>
</evidence>
<dbReference type="CDD" id="cd18809">
    <property type="entry name" value="SF1_C_RecD"/>
    <property type="match status" value="1"/>
</dbReference>
<dbReference type="GO" id="GO:0009338">
    <property type="term" value="C:exodeoxyribonuclease V complex"/>
    <property type="evidence" value="ECO:0007669"/>
    <property type="project" value="TreeGrafter"/>
</dbReference>
<dbReference type="Pfam" id="PF18335">
    <property type="entry name" value="SH3_13"/>
    <property type="match status" value="1"/>
</dbReference>
<feature type="domain" description="ATP-dependent RecD2 DNA helicase-like helix-hairpin-helix" evidence="4">
    <location>
        <begin position="141"/>
        <end position="231"/>
    </location>
</feature>
<dbReference type="CDD" id="cd17933">
    <property type="entry name" value="DEXSc_RecD-like"/>
    <property type="match status" value="1"/>
</dbReference>
<dbReference type="Gene3D" id="1.10.150.20">
    <property type="entry name" value="5' to 3' exonuclease, C-terminal subdomain"/>
    <property type="match status" value="1"/>
</dbReference>
<reference evidence="7" key="2">
    <citation type="submission" date="2020-09" db="EMBL/GenBank/DDBJ databases">
        <authorList>
            <person name="Sun Q."/>
            <person name="Kim S."/>
        </authorList>
    </citation>
    <scope>NUCLEOTIDE SEQUENCE</scope>
    <source>
        <strain evidence="7">KCTC 12113</strain>
    </source>
</reference>
<reference evidence="7" key="1">
    <citation type="journal article" date="2014" name="Int. J. Syst. Evol. Microbiol.">
        <title>Complete genome sequence of Corynebacterium casei LMG S-19264T (=DSM 44701T), isolated from a smear-ripened cheese.</title>
        <authorList>
            <consortium name="US DOE Joint Genome Institute (JGI-PGF)"/>
            <person name="Walter F."/>
            <person name="Albersmeier A."/>
            <person name="Kalinowski J."/>
            <person name="Ruckert C."/>
        </authorList>
    </citation>
    <scope>NUCLEOTIDE SEQUENCE</scope>
    <source>
        <strain evidence="7">KCTC 12113</strain>
    </source>
</reference>
<dbReference type="EMBL" id="BMWP01000004">
    <property type="protein sequence ID" value="GGW26640.1"/>
    <property type="molecule type" value="Genomic_DNA"/>
</dbReference>
<dbReference type="Gene3D" id="3.40.50.300">
    <property type="entry name" value="P-loop containing nucleotide triphosphate hydrolases"/>
    <property type="match status" value="2"/>
</dbReference>
<accession>A0A918IR94</accession>